<evidence type="ECO:0000313" key="4">
    <source>
        <dbReference type="Proteomes" id="UP000528945"/>
    </source>
</evidence>
<keyword evidence="4" id="KW-1185">Reference proteome</keyword>
<dbReference type="InterPro" id="IPR036188">
    <property type="entry name" value="FAD/NAD-bd_sf"/>
</dbReference>
<reference evidence="3 4" key="1">
    <citation type="submission" date="2020-08" db="EMBL/GenBank/DDBJ databases">
        <title>Genomic Encyclopedia of Type Strains, Phase IV (KMG-IV): sequencing the most valuable type-strain genomes for metagenomic binning, comparative biology and taxonomic classification.</title>
        <authorList>
            <person name="Goeker M."/>
        </authorList>
    </citation>
    <scope>NUCLEOTIDE SEQUENCE [LARGE SCALE GENOMIC DNA]</scope>
    <source>
        <strain evidence="3 4">DSM 15581</strain>
    </source>
</reference>
<evidence type="ECO:0000256" key="2">
    <source>
        <dbReference type="ARBA" id="ARBA00023002"/>
    </source>
</evidence>
<dbReference type="SUPFAM" id="SSF51905">
    <property type="entry name" value="FAD/NAD(P)-binding domain"/>
    <property type="match status" value="1"/>
</dbReference>
<keyword evidence="1" id="KW-0285">Flavoprotein</keyword>
<evidence type="ECO:0000256" key="1">
    <source>
        <dbReference type="ARBA" id="ARBA00022630"/>
    </source>
</evidence>
<name>A0AAW3TWG7_9SPHN</name>
<dbReference type="GO" id="GO:0016491">
    <property type="term" value="F:oxidoreductase activity"/>
    <property type="evidence" value="ECO:0007669"/>
    <property type="project" value="UniProtKB-KW"/>
</dbReference>
<dbReference type="EMBL" id="JACIDB010000018">
    <property type="protein sequence ID" value="MBB3877455.1"/>
    <property type="molecule type" value="Genomic_DNA"/>
</dbReference>
<comment type="caution">
    <text evidence="3">The sequence shown here is derived from an EMBL/GenBank/DDBJ whole genome shotgun (WGS) entry which is preliminary data.</text>
</comment>
<dbReference type="PANTHER" id="PTHR48105">
    <property type="entry name" value="THIOREDOXIN REDUCTASE 1-RELATED-RELATED"/>
    <property type="match status" value="1"/>
</dbReference>
<sequence length="88" mass="9702">MIIGGGPAGLTAAIYRARFRRDVVVFDDGNSRASWIPKSHNHPGFPEGIGGNELLVRMRAQAERYGVVLHHERATALERKGDGSSYRQ</sequence>
<dbReference type="InterPro" id="IPR050097">
    <property type="entry name" value="Ferredoxin-NADP_redctase_2"/>
</dbReference>
<dbReference type="AlphaFoldDB" id="A0AAW3TWG7"/>
<dbReference type="RefSeq" id="WP_244305157.1">
    <property type="nucleotide sequence ID" value="NZ_JACIDB010000018.1"/>
</dbReference>
<keyword evidence="2" id="KW-0560">Oxidoreductase</keyword>
<dbReference type="Pfam" id="PF13450">
    <property type="entry name" value="NAD_binding_8"/>
    <property type="match status" value="1"/>
</dbReference>
<proteinExistence type="predicted"/>
<protein>
    <submittedName>
        <fullName evidence="3">Thioredoxin reductase</fullName>
    </submittedName>
</protein>
<dbReference type="Gene3D" id="3.50.50.60">
    <property type="entry name" value="FAD/NAD(P)-binding domain"/>
    <property type="match status" value="1"/>
</dbReference>
<organism evidence="3 4">
    <name type="scientific">Sphingomonas aquatilis</name>
    <dbReference type="NCBI Taxonomy" id="93063"/>
    <lineage>
        <taxon>Bacteria</taxon>
        <taxon>Pseudomonadati</taxon>
        <taxon>Pseudomonadota</taxon>
        <taxon>Alphaproteobacteria</taxon>
        <taxon>Sphingomonadales</taxon>
        <taxon>Sphingomonadaceae</taxon>
        <taxon>Sphingomonas</taxon>
    </lineage>
</organism>
<evidence type="ECO:0000313" key="3">
    <source>
        <dbReference type="EMBL" id="MBB3877455.1"/>
    </source>
</evidence>
<dbReference type="Proteomes" id="UP000528945">
    <property type="component" value="Unassembled WGS sequence"/>
</dbReference>
<accession>A0AAW3TWG7</accession>
<gene>
    <name evidence="3" type="ORF">GGR47_003723</name>
</gene>